<protein>
    <submittedName>
        <fullName evidence="3">Acyltransferase-like protein</fullName>
    </submittedName>
</protein>
<evidence type="ECO:0000313" key="4">
    <source>
        <dbReference type="Proteomes" id="UP000256661"/>
    </source>
</evidence>
<feature type="transmembrane region" description="Helical" evidence="1">
    <location>
        <begin position="171"/>
        <end position="189"/>
    </location>
</feature>
<feature type="transmembrane region" description="Helical" evidence="1">
    <location>
        <begin position="303"/>
        <end position="326"/>
    </location>
</feature>
<dbReference type="OrthoDB" id="8206682at2"/>
<proteinExistence type="predicted"/>
<feature type="transmembrane region" description="Helical" evidence="1">
    <location>
        <begin position="346"/>
        <end position="366"/>
    </location>
</feature>
<keyword evidence="3" id="KW-0808">Transferase</keyword>
<keyword evidence="3" id="KW-0012">Acyltransferase</keyword>
<dbReference type="AlphaFoldDB" id="A0A3D9SR48"/>
<dbReference type="Proteomes" id="UP000256661">
    <property type="component" value="Unassembled WGS sequence"/>
</dbReference>
<accession>A0A3D9SR48</accession>
<evidence type="ECO:0000256" key="1">
    <source>
        <dbReference type="SAM" id="Phobius"/>
    </source>
</evidence>
<feature type="transmembrane region" description="Helical" evidence="1">
    <location>
        <begin position="195"/>
        <end position="214"/>
    </location>
</feature>
<dbReference type="EMBL" id="QTTT01000001">
    <property type="protein sequence ID" value="REE95415.1"/>
    <property type="molecule type" value="Genomic_DNA"/>
</dbReference>
<keyword evidence="1" id="KW-0472">Membrane</keyword>
<feature type="transmembrane region" description="Helical" evidence="1">
    <location>
        <begin position="105"/>
        <end position="124"/>
    </location>
</feature>
<feature type="transmembrane region" description="Helical" evidence="1">
    <location>
        <begin position="265"/>
        <end position="282"/>
    </location>
</feature>
<keyword evidence="1" id="KW-0812">Transmembrane</keyword>
<gene>
    <name evidence="3" type="ORF">DFJ69_0803</name>
</gene>
<feature type="domain" description="Acyltransferase 3" evidence="2">
    <location>
        <begin position="23"/>
        <end position="363"/>
    </location>
</feature>
<dbReference type="Pfam" id="PF01757">
    <property type="entry name" value="Acyl_transf_3"/>
    <property type="match status" value="1"/>
</dbReference>
<feature type="transmembrane region" description="Helical" evidence="1">
    <location>
        <begin position="25"/>
        <end position="46"/>
    </location>
</feature>
<dbReference type="InterPro" id="IPR002656">
    <property type="entry name" value="Acyl_transf_3_dom"/>
</dbReference>
<dbReference type="GO" id="GO:0016747">
    <property type="term" value="F:acyltransferase activity, transferring groups other than amino-acyl groups"/>
    <property type="evidence" value="ECO:0007669"/>
    <property type="project" value="InterPro"/>
</dbReference>
<evidence type="ECO:0000313" key="3">
    <source>
        <dbReference type="EMBL" id="REE95415.1"/>
    </source>
</evidence>
<keyword evidence="4" id="KW-1185">Reference proteome</keyword>
<feature type="transmembrane region" description="Helical" evidence="1">
    <location>
        <begin position="226"/>
        <end position="245"/>
    </location>
</feature>
<dbReference type="RefSeq" id="WP_116021219.1">
    <property type="nucleotide sequence ID" value="NZ_QTTT01000001.1"/>
</dbReference>
<feature type="transmembrane region" description="Helical" evidence="1">
    <location>
        <begin position="66"/>
        <end position="85"/>
    </location>
</feature>
<evidence type="ECO:0000259" key="2">
    <source>
        <dbReference type="Pfam" id="PF01757"/>
    </source>
</evidence>
<organism evidence="3 4">
    <name type="scientific">Thermomonospora umbrina</name>
    <dbReference type="NCBI Taxonomy" id="111806"/>
    <lineage>
        <taxon>Bacteria</taxon>
        <taxon>Bacillati</taxon>
        <taxon>Actinomycetota</taxon>
        <taxon>Actinomycetes</taxon>
        <taxon>Streptosporangiales</taxon>
        <taxon>Thermomonosporaceae</taxon>
        <taxon>Thermomonospora</taxon>
    </lineage>
</organism>
<name>A0A3D9SR48_9ACTN</name>
<feature type="transmembrane region" description="Helical" evidence="1">
    <location>
        <begin position="144"/>
        <end position="164"/>
    </location>
</feature>
<sequence length="374" mass="39888">MPSPATLVDRINASTPPERDRTVDALRAIGILGVILGHWLVTAVVMDSGQPAVASPLTAMPWLAPVSWVFQTLAVFFLVGGYVGAKGYRPGTPYAAWVRTRMSRLFRPVPVLLLAWVPVAAGLLCVGYTGESLRSVIKLVLSPLWFLVVYAALTALTPLVVALWRRLGWSAAALAVGTVALVDLARFGLDGPDALGWINVVVGWLVPYLLGVAWAHGAMNGRRVPAAMLGGGALATAGLIVYAGYPASMVGVPGAEISNLNPPTLAAVTFGVAQVGLALLLRDRLARLMRRPRWWAATAMANLSAMTVFLWHQTAMLAVTLTAALAGTAGGLHTRPETLSWGLQRLVWLPAFAAALALAWAVAHRFERPRRPRR</sequence>
<reference evidence="3 4" key="1">
    <citation type="submission" date="2018-08" db="EMBL/GenBank/DDBJ databases">
        <title>Sequencing the genomes of 1000 actinobacteria strains.</title>
        <authorList>
            <person name="Klenk H.-P."/>
        </authorList>
    </citation>
    <scope>NUCLEOTIDE SEQUENCE [LARGE SCALE GENOMIC DNA]</scope>
    <source>
        <strain evidence="3 4">DSM 43927</strain>
    </source>
</reference>
<keyword evidence="1" id="KW-1133">Transmembrane helix</keyword>
<comment type="caution">
    <text evidence="3">The sequence shown here is derived from an EMBL/GenBank/DDBJ whole genome shotgun (WGS) entry which is preliminary data.</text>
</comment>